<dbReference type="Gene3D" id="3.30.540.30">
    <property type="match status" value="1"/>
</dbReference>
<accession>A0ABQ1F825</accession>
<keyword evidence="4" id="KW-1185">Reference proteome</keyword>
<dbReference type="PANTHER" id="PTHR23422">
    <property type="entry name" value="DIPEPTIDYL PEPTIDASE III-RELATED"/>
    <property type="match status" value="1"/>
</dbReference>
<keyword evidence="2" id="KW-0378">Hydrolase</keyword>
<name>A0ABQ1F825_9SPHN</name>
<proteinExistence type="predicted"/>
<dbReference type="Pfam" id="PF03571">
    <property type="entry name" value="Peptidase_M49"/>
    <property type="match status" value="1"/>
</dbReference>
<evidence type="ECO:0008006" key="5">
    <source>
        <dbReference type="Google" id="ProtNLM"/>
    </source>
</evidence>
<dbReference type="EMBL" id="BMID01000001">
    <property type="protein sequence ID" value="GGA01634.1"/>
    <property type="molecule type" value="Genomic_DNA"/>
</dbReference>
<evidence type="ECO:0000256" key="2">
    <source>
        <dbReference type="ARBA" id="ARBA00022801"/>
    </source>
</evidence>
<organism evidence="3 4">
    <name type="scientific">Blastomonas marina</name>
    <dbReference type="NCBI Taxonomy" id="1867408"/>
    <lineage>
        <taxon>Bacteria</taxon>
        <taxon>Pseudomonadati</taxon>
        <taxon>Pseudomonadota</taxon>
        <taxon>Alphaproteobacteria</taxon>
        <taxon>Sphingomonadales</taxon>
        <taxon>Sphingomonadaceae</taxon>
        <taxon>Blastomonas</taxon>
    </lineage>
</organism>
<comment type="caution">
    <text evidence="3">The sequence shown here is derived from an EMBL/GenBank/DDBJ whole genome shotgun (WGS) entry which is preliminary data.</text>
</comment>
<dbReference type="InterPro" id="IPR039461">
    <property type="entry name" value="Peptidase_M49"/>
</dbReference>
<gene>
    <name evidence="3" type="ORF">GCM10010923_08020</name>
</gene>
<dbReference type="Proteomes" id="UP000603317">
    <property type="component" value="Unassembled WGS sequence"/>
</dbReference>
<sequence>MQDAGTSTSAEAGYDLRAQYDKLAEIRMAPETGYLTAEERDVVNLLIDASTYMDAIYLRQRGADLPAVRAAIARSKRGDRDLLLAMFDRNFGPWDEVAELHPFWGADEMPLGAGFYPADMTKAEFDAYLAANPGQRDDLLSPYTVVKRDGDRLVAVPYSVEYAEWLKPAAALLDRAAARTSNPSLKKFLSLRADSFLSDDYFESEMAWMDLEGTPIEVAIGPYEVYTDRLYGTKTAFESFVTLKDPDASAALAKYKNYLRDMEGNLPIEDRYKNFTRGFESPIAVADQVHGGGDNVPGVQTIAFNLPNDERVREAKGAKKVILSNVLGAKFDRILDPMGAVVLKPAQNRLVMKKYMEANTLFHELAHSLGPGTITVDGRETTVNAELKEQYSALEESKADVMGIWNILYMMEKGELPAAEKPQLFSTYFTGLFRSMRFGTESAHGRGAKLQYGYLKAKGAFAWDAAAQRYTVDYAKMEQGIRDLLHDQLMLQATGDYAGTVAFFDQWAQLDAAAESRFAAMGEIPVDIRPVYPDEI</sequence>
<dbReference type="PANTHER" id="PTHR23422:SF9">
    <property type="entry name" value="ZN-DEPENDENT HYDROLASE"/>
    <property type="match status" value="1"/>
</dbReference>
<evidence type="ECO:0000313" key="4">
    <source>
        <dbReference type="Proteomes" id="UP000603317"/>
    </source>
</evidence>
<evidence type="ECO:0000313" key="3">
    <source>
        <dbReference type="EMBL" id="GGA01634.1"/>
    </source>
</evidence>
<reference evidence="4" key="1">
    <citation type="journal article" date="2019" name="Int. J. Syst. Evol. Microbiol.">
        <title>The Global Catalogue of Microorganisms (GCM) 10K type strain sequencing project: providing services to taxonomists for standard genome sequencing and annotation.</title>
        <authorList>
            <consortium name="The Broad Institute Genomics Platform"/>
            <consortium name="The Broad Institute Genome Sequencing Center for Infectious Disease"/>
            <person name="Wu L."/>
            <person name="Ma J."/>
        </authorList>
    </citation>
    <scope>NUCLEOTIDE SEQUENCE [LARGE SCALE GENOMIC DNA]</scope>
    <source>
        <strain evidence="4">CGMCC 1.15297</strain>
    </source>
</reference>
<keyword evidence="1" id="KW-0479">Metal-binding</keyword>
<protein>
    <recommendedName>
        <fullName evidence="5">DNA mismatch repair protein MutT</fullName>
    </recommendedName>
</protein>
<evidence type="ECO:0000256" key="1">
    <source>
        <dbReference type="ARBA" id="ARBA00022723"/>
    </source>
</evidence>